<keyword evidence="3" id="KW-1185">Reference proteome</keyword>
<reference evidence="2" key="1">
    <citation type="journal article" date="2019" name="Beilstein J. Org. Chem.">
        <title>Nanangenines: drimane sesquiterpenoids as the dominant metabolite cohort of a novel Australian fungus, Aspergillus nanangensis.</title>
        <authorList>
            <person name="Lacey H.J."/>
            <person name="Gilchrist C.L.M."/>
            <person name="Crombie A."/>
            <person name="Kalaitzis J.A."/>
            <person name="Vuong D."/>
            <person name="Rutledge P.J."/>
            <person name="Turner P."/>
            <person name="Pitt J.I."/>
            <person name="Lacey E."/>
            <person name="Chooi Y.H."/>
            <person name="Piggott A.M."/>
        </authorList>
    </citation>
    <scope>NUCLEOTIDE SEQUENCE</scope>
    <source>
        <strain evidence="2">MST-FP2251</strain>
    </source>
</reference>
<reference evidence="2" key="2">
    <citation type="submission" date="2020-02" db="EMBL/GenBank/DDBJ databases">
        <authorList>
            <person name="Gilchrist C.L.M."/>
            <person name="Chooi Y.-H."/>
        </authorList>
    </citation>
    <scope>NUCLEOTIDE SEQUENCE</scope>
    <source>
        <strain evidence="2">MST-FP2251</strain>
    </source>
</reference>
<feature type="region of interest" description="Disordered" evidence="1">
    <location>
        <begin position="21"/>
        <end position="60"/>
    </location>
</feature>
<evidence type="ECO:0000313" key="2">
    <source>
        <dbReference type="EMBL" id="KAF9884056.1"/>
    </source>
</evidence>
<comment type="caution">
    <text evidence="2">The sequence shown here is derived from an EMBL/GenBank/DDBJ whole genome shotgun (WGS) entry which is preliminary data.</text>
</comment>
<sequence>MARAPHVLRSSSVTMASTLFLTRKRESSEDSDRLSPFPQSPSSGSVHSLPELKLREEEDLGRYSPRAVVAGRLGQLAIRGDHLPTPPTSFITGVTDQALVAQSDENPLTWHDSEITGHDPTDPSDDGTGINGIGFKPTAAMAWARSQKRQKQVAAWKTREARDARERRKERREGGDLDSIHTVQTGAIQKRVKFDV</sequence>
<name>A0AAD4CCQ2_ASPNN</name>
<evidence type="ECO:0000313" key="3">
    <source>
        <dbReference type="Proteomes" id="UP001194746"/>
    </source>
</evidence>
<accession>A0AAD4CCQ2</accession>
<dbReference type="Proteomes" id="UP001194746">
    <property type="component" value="Unassembled WGS sequence"/>
</dbReference>
<feature type="compositionally biased region" description="Basic and acidic residues" evidence="1">
    <location>
        <begin position="157"/>
        <end position="179"/>
    </location>
</feature>
<evidence type="ECO:0000256" key="1">
    <source>
        <dbReference type="SAM" id="MobiDB-lite"/>
    </source>
</evidence>
<feature type="region of interest" description="Disordered" evidence="1">
    <location>
        <begin position="148"/>
        <end position="182"/>
    </location>
</feature>
<dbReference type="EMBL" id="VCAU01000136">
    <property type="protein sequence ID" value="KAF9884056.1"/>
    <property type="molecule type" value="Genomic_DNA"/>
</dbReference>
<protein>
    <submittedName>
        <fullName evidence="2">Uncharacterized protein</fullName>
    </submittedName>
</protein>
<gene>
    <name evidence="2" type="ORF">FE257_002342</name>
</gene>
<organism evidence="2 3">
    <name type="scientific">Aspergillus nanangensis</name>
    <dbReference type="NCBI Taxonomy" id="2582783"/>
    <lineage>
        <taxon>Eukaryota</taxon>
        <taxon>Fungi</taxon>
        <taxon>Dikarya</taxon>
        <taxon>Ascomycota</taxon>
        <taxon>Pezizomycotina</taxon>
        <taxon>Eurotiomycetes</taxon>
        <taxon>Eurotiomycetidae</taxon>
        <taxon>Eurotiales</taxon>
        <taxon>Aspergillaceae</taxon>
        <taxon>Aspergillus</taxon>
        <taxon>Aspergillus subgen. Circumdati</taxon>
    </lineage>
</organism>
<feature type="compositionally biased region" description="Basic and acidic residues" evidence="1">
    <location>
        <begin position="23"/>
        <end position="33"/>
    </location>
</feature>
<dbReference type="AlphaFoldDB" id="A0AAD4CCQ2"/>
<proteinExistence type="predicted"/>